<proteinExistence type="predicted"/>
<accession>A0ACB9YVJ0</accession>
<comment type="caution">
    <text evidence="1">The sequence shown here is derived from an EMBL/GenBank/DDBJ whole genome shotgun (WGS) entry which is preliminary data.</text>
</comment>
<name>A0ACB9YVJ0_9PEZI</name>
<protein>
    <submittedName>
        <fullName evidence="1">Uncharacterized protein</fullName>
    </submittedName>
</protein>
<evidence type="ECO:0000313" key="2">
    <source>
        <dbReference type="Proteomes" id="UP001497700"/>
    </source>
</evidence>
<dbReference type="EMBL" id="MU393503">
    <property type="protein sequence ID" value="KAI4863466.1"/>
    <property type="molecule type" value="Genomic_DNA"/>
</dbReference>
<dbReference type="Proteomes" id="UP001497700">
    <property type="component" value="Unassembled WGS sequence"/>
</dbReference>
<sequence length="304" mass="31731">MEDDFRYRVNYSENIAPKYPHASEEGLEVVPNESPLYSLPPAPLPAVGDEKWASNAREWGWPVHTPATAVTAPEGSRKEERRRILGLTVPIFWTVVVIIVLVLAAAIGGGIGGGLKAQQTSNSNTSSDAANTAQPATTASSAPGGAASPTSAQDGGASTTIANPAVPSDSGCPQIEGQTYTPYAVDGKPIPLEQGGASQEFAQHCYTNFVSSAAAQTHDILKIFMPTLENCIMTCAEYNAAYRANLDANAGVGGGYCVGVTLEKFDAGFCYLKNGTGTNDTMGRPDVYSSAVLLTDLDTTTSSS</sequence>
<reference evidence="1 2" key="1">
    <citation type="journal article" date="2022" name="New Phytol.">
        <title>Ecological generalism drives hyperdiversity of secondary metabolite gene clusters in xylarialean endophytes.</title>
        <authorList>
            <person name="Franco M.E.E."/>
            <person name="Wisecaver J.H."/>
            <person name="Arnold A.E."/>
            <person name="Ju Y.M."/>
            <person name="Slot J.C."/>
            <person name="Ahrendt S."/>
            <person name="Moore L.P."/>
            <person name="Eastman K.E."/>
            <person name="Scott K."/>
            <person name="Konkel Z."/>
            <person name="Mondo S.J."/>
            <person name="Kuo A."/>
            <person name="Hayes R.D."/>
            <person name="Haridas S."/>
            <person name="Andreopoulos B."/>
            <person name="Riley R."/>
            <person name="LaButti K."/>
            <person name="Pangilinan J."/>
            <person name="Lipzen A."/>
            <person name="Amirebrahimi M."/>
            <person name="Yan J."/>
            <person name="Adam C."/>
            <person name="Keymanesh K."/>
            <person name="Ng V."/>
            <person name="Louie K."/>
            <person name="Northen T."/>
            <person name="Drula E."/>
            <person name="Henrissat B."/>
            <person name="Hsieh H.M."/>
            <person name="Youens-Clark K."/>
            <person name="Lutzoni F."/>
            <person name="Miadlikowska J."/>
            <person name="Eastwood D.C."/>
            <person name="Hamelin R.C."/>
            <person name="Grigoriev I.V."/>
            <person name="U'Ren J.M."/>
        </authorList>
    </citation>
    <scope>NUCLEOTIDE SEQUENCE [LARGE SCALE GENOMIC DNA]</scope>
    <source>
        <strain evidence="1 2">CBS 119005</strain>
    </source>
</reference>
<organism evidence="1 2">
    <name type="scientific">Hypoxylon rubiginosum</name>
    <dbReference type="NCBI Taxonomy" id="110542"/>
    <lineage>
        <taxon>Eukaryota</taxon>
        <taxon>Fungi</taxon>
        <taxon>Dikarya</taxon>
        <taxon>Ascomycota</taxon>
        <taxon>Pezizomycotina</taxon>
        <taxon>Sordariomycetes</taxon>
        <taxon>Xylariomycetidae</taxon>
        <taxon>Xylariales</taxon>
        <taxon>Hypoxylaceae</taxon>
        <taxon>Hypoxylon</taxon>
    </lineage>
</organism>
<evidence type="ECO:0000313" key="1">
    <source>
        <dbReference type="EMBL" id="KAI4863466.1"/>
    </source>
</evidence>
<gene>
    <name evidence="1" type="ORF">F4820DRAFT_372481</name>
</gene>
<keyword evidence="2" id="KW-1185">Reference proteome</keyword>